<dbReference type="RefSeq" id="WP_089874403.1">
    <property type="nucleotide sequence ID" value="NZ_FNBH01000004.1"/>
</dbReference>
<sequence length="120" mass="14001">MKYLIKKQIKDRGIFAEFDLEATYTEDIGLQVEYLGDSIWEDACMVGAMVFYEYFKKRNKKGLNVKILSVKWMPVDTNTLIILYGIVDSLSKELKFEINNFSFSAENECFIFPECRALLI</sequence>
<dbReference type="STRING" id="454006.SAMN05421825_3159"/>
<keyword evidence="2" id="KW-1185">Reference proteome</keyword>
<dbReference type="Proteomes" id="UP000199203">
    <property type="component" value="Unassembled WGS sequence"/>
</dbReference>
<protein>
    <submittedName>
        <fullName evidence="1">Uncharacterized protein</fullName>
    </submittedName>
</protein>
<evidence type="ECO:0000313" key="1">
    <source>
        <dbReference type="EMBL" id="SDG36272.1"/>
    </source>
</evidence>
<evidence type="ECO:0000313" key="2">
    <source>
        <dbReference type="Proteomes" id="UP000199203"/>
    </source>
</evidence>
<proteinExistence type="predicted"/>
<reference evidence="2" key="1">
    <citation type="submission" date="2016-10" db="EMBL/GenBank/DDBJ databases">
        <authorList>
            <person name="Varghese N."/>
            <person name="Submissions S."/>
        </authorList>
    </citation>
    <scope>NUCLEOTIDE SEQUENCE [LARGE SCALE GENOMIC DNA]</scope>
    <source>
        <strain evidence="2">DSM 19684</strain>
    </source>
</reference>
<dbReference type="AlphaFoldDB" id="A0A1G7TMD4"/>
<dbReference type="OrthoDB" id="9796561at2"/>
<dbReference type="EMBL" id="FNBH01000004">
    <property type="protein sequence ID" value="SDG36272.1"/>
    <property type="molecule type" value="Genomic_DNA"/>
</dbReference>
<gene>
    <name evidence="1" type="ORF">SAMN05421825_3159</name>
</gene>
<accession>A0A1G7TMD4</accession>
<organism evidence="1 2">
    <name type="scientific">Epilithonimonas hungarica</name>
    <dbReference type="NCBI Taxonomy" id="454006"/>
    <lineage>
        <taxon>Bacteria</taxon>
        <taxon>Pseudomonadati</taxon>
        <taxon>Bacteroidota</taxon>
        <taxon>Flavobacteriia</taxon>
        <taxon>Flavobacteriales</taxon>
        <taxon>Weeksellaceae</taxon>
        <taxon>Chryseobacterium group</taxon>
        <taxon>Epilithonimonas</taxon>
    </lineage>
</organism>
<name>A0A1G7TMD4_9FLAO</name>